<dbReference type="InterPro" id="IPR050172">
    <property type="entry name" value="SsuD_RutA_monooxygenase"/>
</dbReference>
<dbReference type="RefSeq" id="WP_179420187.1">
    <property type="nucleotide sequence ID" value="NZ_JACCAB010000001.1"/>
</dbReference>
<dbReference type="Proteomes" id="UP000573599">
    <property type="component" value="Unassembled WGS sequence"/>
</dbReference>
<dbReference type="SUPFAM" id="SSF51679">
    <property type="entry name" value="Bacterial luciferase-like"/>
    <property type="match status" value="1"/>
</dbReference>
<sequence>MKLGLHISDFTWDGGPVALRGTLGDIAVRAEHAGYDRVSVMDHLWQIAHLGPPEHEMLEAYTTLGFLAAKTERVKLLTVVTAVVYRDPGLLAKAVTTLDILSGGRAMLGIGAAWNEEESRGLGLFFPSTAERFERLEEALQICLQMWSDDEGPFEGTHYRLARTLNSPQSLSRPHPPILIGGAGERKTLRMVAQYADACNIFDTPELAHKLEVLREHCERLGRDYDQIEKTAQLRFDLGPNGERVDQTIEHLHELAGLGIEVAHGGLADVSKPGTLELMGERVIPAVADL</sequence>
<dbReference type="AlphaFoldDB" id="A0A852WH37"/>
<keyword evidence="7" id="KW-1185">Reference proteome</keyword>
<dbReference type="InterPro" id="IPR019952">
    <property type="entry name" value="F420_OxRdatse_Rv1855c_pred"/>
</dbReference>
<evidence type="ECO:0000256" key="1">
    <source>
        <dbReference type="ARBA" id="ARBA00022630"/>
    </source>
</evidence>
<dbReference type="GO" id="GO:0046306">
    <property type="term" value="P:alkanesulfonate catabolic process"/>
    <property type="evidence" value="ECO:0007669"/>
    <property type="project" value="TreeGrafter"/>
</dbReference>
<evidence type="ECO:0000259" key="5">
    <source>
        <dbReference type="Pfam" id="PF00296"/>
    </source>
</evidence>
<dbReference type="NCBIfam" id="TIGR03560">
    <property type="entry name" value="F420_Rv1855c"/>
    <property type="match status" value="1"/>
</dbReference>
<name>A0A852WH37_9MICO</name>
<keyword evidence="4" id="KW-0503">Monooxygenase</keyword>
<keyword evidence="3" id="KW-0560">Oxidoreductase</keyword>
<dbReference type="GO" id="GO:0008726">
    <property type="term" value="F:alkanesulfonate monooxygenase activity"/>
    <property type="evidence" value="ECO:0007669"/>
    <property type="project" value="TreeGrafter"/>
</dbReference>
<dbReference type="Gene3D" id="3.20.20.30">
    <property type="entry name" value="Luciferase-like domain"/>
    <property type="match status" value="1"/>
</dbReference>
<dbReference type="InterPro" id="IPR011251">
    <property type="entry name" value="Luciferase-like_dom"/>
</dbReference>
<accession>A0A852WH37</accession>
<organism evidence="6 7">
    <name type="scientific">Pedococcus badiiscoriae</name>
    <dbReference type="NCBI Taxonomy" id="642776"/>
    <lineage>
        <taxon>Bacteria</taxon>
        <taxon>Bacillati</taxon>
        <taxon>Actinomycetota</taxon>
        <taxon>Actinomycetes</taxon>
        <taxon>Micrococcales</taxon>
        <taxon>Intrasporangiaceae</taxon>
        <taxon>Pedococcus</taxon>
    </lineage>
</organism>
<reference evidence="6 7" key="1">
    <citation type="submission" date="2020-07" db="EMBL/GenBank/DDBJ databases">
        <title>Sequencing the genomes of 1000 actinobacteria strains.</title>
        <authorList>
            <person name="Klenk H.-P."/>
        </authorList>
    </citation>
    <scope>NUCLEOTIDE SEQUENCE [LARGE SCALE GENOMIC DNA]</scope>
    <source>
        <strain evidence="6 7">DSM 23987</strain>
    </source>
</reference>
<dbReference type="PANTHER" id="PTHR42847">
    <property type="entry name" value="ALKANESULFONATE MONOOXYGENASE"/>
    <property type="match status" value="1"/>
</dbReference>
<dbReference type="EMBL" id="JACCAB010000001">
    <property type="protein sequence ID" value="NYG05585.1"/>
    <property type="molecule type" value="Genomic_DNA"/>
</dbReference>
<gene>
    <name evidence="6" type="ORF">BJ986_000072</name>
</gene>
<evidence type="ECO:0000256" key="4">
    <source>
        <dbReference type="ARBA" id="ARBA00023033"/>
    </source>
</evidence>
<dbReference type="Pfam" id="PF00296">
    <property type="entry name" value="Bac_luciferase"/>
    <property type="match status" value="1"/>
</dbReference>
<comment type="caution">
    <text evidence="6">The sequence shown here is derived from an EMBL/GenBank/DDBJ whole genome shotgun (WGS) entry which is preliminary data.</text>
</comment>
<feature type="domain" description="Luciferase-like" evidence="5">
    <location>
        <begin position="23"/>
        <end position="249"/>
    </location>
</feature>
<evidence type="ECO:0000313" key="7">
    <source>
        <dbReference type="Proteomes" id="UP000573599"/>
    </source>
</evidence>
<keyword evidence="1" id="KW-0285">Flavoprotein</keyword>
<evidence type="ECO:0000313" key="6">
    <source>
        <dbReference type="EMBL" id="NYG05585.1"/>
    </source>
</evidence>
<evidence type="ECO:0000256" key="2">
    <source>
        <dbReference type="ARBA" id="ARBA00022643"/>
    </source>
</evidence>
<proteinExistence type="predicted"/>
<protein>
    <submittedName>
        <fullName evidence="6">F420-dependent oxidoreductase-like protein</fullName>
    </submittedName>
</protein>
<dbReference type="PANTHER" id="PTHR42847:SF8">
    <property type="entry name" value="CONSERVED PROTEIN"/>
    <property type="match status" value="1"/>
</dbReference>
<evidence type="ECO:0000256" key="3">
    <source>
        <dbReference type="ARBA" id="ARBA00023002"/>
    </source>
</evidence>
<keyword evidence="2" id="KW-0288">FMN</keyword>
<dbReference type="InterPro" id="IPR036661">
    <property type="entry name" value="Luciferase-like_sf"/>
</dbReference>